<evidence type="ECO:0000256" key="1">
    <source>
        <dbReference type="SAM" id="Phobius"/>
    </source>
</evidence>
<keyword evidence="1" id="KW-0812">Transmembrane</keyword>
<dbReference type="Proteomes" id="UP000489351">
    <property type="component" value="Unassembled WGS sequence"/>
</dbReference>
<keyword evidence="3" id="KW-1185">Reference proteome</keyword>
<name>A0ABW9USU3_CHLPH</name>
<reference evidence="2 3" key="1">
    <citation type="submission" date="2019-11" db="EMBL/GenBank/DDBJ databases">
        <title>Green- and brown-colored morphotypes of Chlorobia in the stratified aquatic ecosystems of Kandalaksha Gulf (White Sea): A model for study of the accessory genome evolution.</title>
        <authorList>
            <person name="Grouzdev D.S."/>
        </authorList>
    </citation>
    <scope>NUCLEOTIDE SEQUENCE [LARGE SCALE GENOMIC DNA]</scope>
    <source>
        <strain evidence="2 3">ZM</strain>
    </source>
</reference>
<proteinExistence type="predicted"/>
<keyword evidence="1" id="KW-0472">Membrane</keyword>
<feature type="non-terminal residue" evidence="2">
    <location>
        <position position="1"/>
    </location>
</feature>
<organism evidence="2 3">
    <name type="scientific">Chlorobium phaeovibrioides</name>
    <dbReference type="NCBI Taxonomy" id="1094"/>
    <lineage>
        <taxon>Bacteria</taxon>
        <taxon>Pseudomonadati</taxon>
        <taxon>Chlorobiota</taxon>
        <taxon>Chlorobiia</taxon>
        <taxon>Chlorobiales</taxon>
        <taxon>Chlorobiaceae</taxon>
        <taxon>Chlorobium/Pelodictyon group</taxon>
        <taxon>Chlorobium</taxon>
    </lineage>
</organism>
<keyword evidence="1" id="KW-1133">Transmembrane helix</keyword>
<feature type="transmembrane region" description="Helical" evidence="1">
    <location>
        <begin position="27"/>
        <end position="45"/>
    </location>
</feature>
<accession>A0ABW9USU3</accession>
<evidence type="ECO:0000313" key="2">
    <source>
        <dbReference type="EMBL" id="MWV55193.1"/>
    </source>
</evidence>
<evidence type="ECO:0000313" key="3">
    <source>
        <dbReference type="Proteomes" id="UP000489351"/>
    </source>
</evidence>
<comment type="caution">
    <text evidence="2">The sequence shown here is derived from an EMBL/GenBank/DDBJ whole genome shotgun (WGS) entry which is preliminary data.</text>
</comment>
<dbReference type="EMBL" id="WUBZ01000064">
    <property type="protein sequence ID" value="MWV55193.1"/>
    <property type="molecule type" value="Genomic_DNA"/>
</dbReference>
<sequence>LVTGPDGQEQIHFHDWNGKLDLDGRELAMLIPLVVITIFLGIYPMPIMGLMTTTVNHLVEVLSPVMMAVVN</sequence>
<gene>
    <name evidence="2" type="ORF">GJ685_09035</name>
</gene>
<protein>
    <submittedName>
        <fullName evidence="2">NADH-quinone oxidoreductase subunit M</fullName>
    </submittedName>
</protein>